<proteinExistence type="predicted"/>
<dbReference type="OrthoDB" id="28092at2759"/>
<dbReference type="Proteomes" id="UP000054217">
    <property type="component" value="Unassembled WGS sequence"/>
</dbReference>
<dbReference type="HOGENOM" id="CLU_1897054_0_0_1"/>
<name>A0A0C3K5N7_PISTI</name>
<protein>
    <submittedName>
        <fullName evidence="1">Uncharacterized protein</fullName>
    </submittedName>
</protein>
<organism evidence="1 2">
    <name type="scientific">Pisolithus tinctorius Marx 270</name>
    <dbReference type="NCBI Taxonomy" id="870435"/>
    <lineage>
        <taxon>Eukaryota</taxon>
        <taxon>Fungi</taxon>
        <taxon>Dikarya</taxon>
        <taxon>Basidiomycota</taxon>
        <taxon>Agaricomycotina</taxon>
        <taxon>Agaricomycetes</taxon>
        <taxon>Agaricomycetidae</taxon>
        <taxon>Boletales</taxon>
        <taxon>Sclerodermatineae</taxon>
        <taxon>Pisolithaceae</taxon>
        <taxon>Pisolithus</taxon>
    </lineage>
</organism>
<accession>A0A0C3K5N7</accession>
<dbReference type="AlphaFoldDB" id="A0A0C3K5N7"/>
<evidence type="ECO:0000313" key="2">
    <source>
        <dbReference type="Proteomes" id="UP000054217"/>
    </source>
</evidence>
<dbReference type="EMBL" id="KN831969">
    <property type="protein sequence ID" value="KIO04862.1"/>
    <property type="molecule type" value="Genomic_DNA"/>
</dbReference>
<sequence>MFADILALLSPGSESKSAHKTKALCDHKANLGCTLVSRPSIGLSIRAHPNEMREECLGMHYQPLKLEHCKNHHFDSMLHSRLPVGGSEHESDVGLVDWHSRLVCVPLTTNLHDDLIFTATASNVFAALNVTEDH</sequence>
<evidence type="ECO:0000313" key="1">
    <source>
        <dbReference type="EMBL" id="KIO04862.1"/>
    </source>
</evidence>
<gene>
    <name evidence="1" type="ORF">M404DRAFT_541657</name>
</gene>
<dbReference type="InParanoid" id="A0A0C3K5N7"/>
<reference evidence="2" key="2">
    <citation type="submission" date="2015-01" db="EMBL/GenBank/DDBJ databases">
        <title>Evolutionary Origins and Diversification of the Mycorrhizal Mutualists.</title>
        <authorList>
            <consortium name="DOE Joint Genome Institute"/>
            <consortium name="Mycorrhizal Genomics Consortium"/>
            <person name="Kohler A."/>
            <person name="Kuo A."/>
            <person name="Nagy L.G."/>
            <person name="Floudas D."/>
            <person name="Copeland A."/>
            <person name="Barry K.W."/>
            <person name="Cichocki N."/>
            <person name="Veneault-Fourrey C."/>
            <person name="LaButti K."/>
            <person name="Lindquist E.A."/>
            <person name="Lipzen A."/>
            <person name="Lundell T."/>
            <person name="Morin E."/>
            <person name="Murat C."/>
            <person name="Riley R."/>
            <person name="Ohm R."/>
            <person name="Sun H."/>
            <person name="Tunlid A."/>
            <person name="Henrissat B."/>
            <person name="Grigoriev I.V."/>
            <person name="Hibbett D.S."/>
            <person name="Martin F."/>
        </authorList>
    </citation>
    <scope>NUCLEOTIDE SEQUENCE [LARGE SCALE GENOMIC DNA]</scope>
    <source>
        <strain evidence="2">Marx 270</strain>
    </source>
</reference>
<reference evidence="1 2" key="1">
    <citation type="submission" date="2014-04" db="EMBL/GenBank/DDBJ databases">
        <authorList>
            <consortium name="DOE Joint Genome Institute"/>
            <person name="Kuo A."/>
            <person name="Kohler A."/>
            <person name="Costa M.D."/>
            <person name="Nagy L.G."/>
            <person name="Floudas D."/>
            <person name="Copeland A."/>
            <person name="Barry K.W."/>
            <person name="Cichocki N."/>
            <person name="Veneault-Fourrey C."/>
            <person name="LaButti K."/>
            <person name="Lindquist E.A."/>
            <person name="Lipzen A."/>
            <person name="Lundell T."/>
            <person name="Morin E."/>
            <person name="Murat C."/>
            <person name="Sun H."/>
            <person name="Tunlid A."/>
            <person name="Henrissat B."/>
            <person name="Grigoriev I.V."/>
            <person name="Hibbett D.S."/>
            <person name="Martin F."/>
            <person name="Nordberg H.P."/>
            <person name="Cantor M.N."/>
            <person name="Hua S.X."/>
        </authorList>
    </citation>
    <scope>NUCLEOTIDE SEQUENCE [LARGE SCALE GENOMIC DNA]</scope>
    <source>
        <strain evidence="1 2">Marx 270</strain>
    </source>
</reference>
<keyword evidence="2" id="KW-1185">Reference proteome</keyword>